<evidence type="ECO:0000256" key="1">
    <source>
        <dbReference type="SAM" id="MobiDB-lite"/>
    </source>
</evidence>
<evidence type="ECO:0000313" key="2">
    <source>
        <dbReference type="EMBL" id="KAK8868597.1"/>
    </source>
</evidence>
<organism evidence="2 3">
    <name type="scientific">Apiospora arundinis</name>
    <dbReference type="NCBI Taxonomy" id="335852"/>
    <lineage>
        <taxon>Eukaryota</taxon>
        <taxon>Fungi</taxon>
        <taxon>Dikarya</taxon>
        <taxon>Ascomycota</taxon>
        <taxon>Pezizomycotina</taxon>
        <taxon>Sordariomycetes</taxon>
        <taxon>Xylariomycetidae</taxon>
        <taxon>Amphisphaeriales</taxon>
        <taxon>Apiosporaceae</taxon>
        <taxon>Apiospora</taxon>
    </lineage>
</organism>
<comment type="caution">
    <text evidence="2">The sequence shown here is derived from an EMBL/GenBank/DDBJ whole genome shotgun (WGS) entry which is preliminary data.</text>
</comment>
<proteinExistence type="predicted"/>
<keyword evidence="3" id="KW-1185">Reference proteome</keyword>
<feature type="compositionally biased region" description="Basic and acidic residues" evidence="1">
    <location>
        <begin position="153"/>
        <end position="174"/>
    </location>
</feature>
<feature type="compositionally biased region" description="Polar residues" evidence="1">
    <location>
        <begin position="20"/>
        <end position="33"/>
    </location>
</feature>
<gene>
    <name evidence="2" type="ORF">PGQ11_007175</name>
</gene>
<feature type="region of interest" description="Disordered" evidence="1">
    <location>
        <begin position="1"/>
        <end position="191"/>
    </location>
</feature>
<name>A0ABR2IUX1_9PEZI</name>
<sequence length="191" mass="21219">MPRSVVGSQDQSAVEEDEVLSTNATVGTQSRSGTPRADREPQERLQGPQGRQQSLTRALARNAQLQQPGLDDQQPASTTDDVLKWDNSQFRGLTPPPLPYEARPQIKKRGLQEIMEDNSPQEPDRMIREIDELLKPTLQHRHRQAGSSSGMDNEQRRDDNDQSAEKSLVSDHAAKRIKASSSKGDDDNGLS</sequence>
<reference evidence="2 3" key="1">
    <citation type="journal article" date="2024" name="IMA Fungus">
        <title>Apiospora arundinis, a panoply of carbohydrate-active enzymes and secondary metabolites.</title>
        <authorList>
            <person name="Sorensen T."/>
            <person name="Petersen C."/>
            <person name="Muurmann A.T."/>
            <person name="Christiansen J.V."/>
            <person name="Brundto M.L."/>
            <person name="Overgaard C.K."/>
            <person name="Boysen A.T."/>
            <person name="Wollenberg R.D."/>
            <person name="Larsen T.O."/>
            <person name="Sorensen J.L."/>
            <person name="Nielsen K.L."/>
            <person name="Sondergaard T.E."/>
        </authorList>
    </citation>
    <scope>NUCLEOTIDE SEQUENCE [LARGE SCALE GENOMIC DNA]</scope>
    <source>
        <strain evidence="2 3">AAU 773</strain>
    </source>
</reference>
<evidence type="ECO:0000313" key="3">
    <source>
        <dbReference type="Proteomes" id="UP001390339"/>
    </source>
</evidence>
<dbReference type="EMBL" id="JAPCWZ010000004">
    <property type="protein sequence ID" value="KAK8868597.1"/>
    <property type="molecule type" value="Genomic_DNA"/>
</dbReference>
<dbReference type="Proteomes" id="UP001390339">
    <property type="component" value="Unassembled WGS sequence"/>
</dbReference>
<accession>A0ABR2IUX1</accession>
<protein>
    <submittedName>
        <fullName evidence="2">Uncharacterized protein</fullName>
    </submittedName>
</protein>
<feature type="compositionally biased region" description="Low complexity" evidence="1">
    <location>
        <begin position="63"/>
        <end position="76"/>
    </location>
</feature>
<feature type="compositionally biased region" description="Basic and acidic residues" evidence="1">
    <location>
        <begin position="122"/>
        <end position="134"/>
    </location>
</feature>
<feature type="compositionally biased region" description="Polar residues" evidence="1">
    <location>
        <begin position="1"/>
        <end position="12"/>
    </location>
</feature>